<dbReference type="Proteomes" id="UP000636709">
    <property type="component" value="Unassembled WGS sequence"/>
</dbReference>
<dbReference type="OrthoDB" id="720511at2759"/>
<name>A0A835E9G2_9POAL</name>
<organism evidence="1 2">
    <name type="scientific">Digitaria exilis</name>
    <dbReference type="NCBI Taxonomy" id="1010633"/>
    <lineage>
        <taxon>Eukaryota</taxon>
        <taxon>Viridiplantae</taxon>
        <taxon>Streptophyta</taxon>
        <taxon>Embryophyta</taxon>
        <taxon>Tracheophyta</taxon>
        <taxon>Spermatophyta</taxon>
        <taxon>Magnoliopsida</taxon>
        <taxon>Liliopsida</taxon>
        <taxon>Poales</taxon>
        <taxon>Poaceae</taxon>
        <taxon>PACMAD clade</taxon>
        <taxon>Panicoideae</taxon>
        <taxon>Panicodae</taxon>
        <taxon>Paniceae</taxon>
        <taxon>Anthephorinae</taxon>
        <taxon>Digitaria</taxon>
    </lineage>
</organism>
<evidence type="ECO:0000313" key="2">
    <source>
        <dbReference type="Proteomes" id="UP000636709"/>
    </source>
</evidence>
<accession>A0A835E9G2</accession>
<reference evidence="1" key="1">
    <citation type="submission" date="2020-07" db="EMBL/GenBank/DDBJ databases">
        <title>Genome sequence and genetic diversity analysis of an under-domesticated orphan crop, white fonio (Digitaria exilis).</title>
        <authorList>
            <person name="Bennetzen J.L."/>
            <person name="Chen S."/>
            <person name="Ma X."/>
            <person name="Wang X."/>
            <person name="Yssel A.E.J."/>
            <person name="Chaluvadi S.R."/>
            <person name="Johnson M."/>
            <person name="Gangashetty P."/>
            <person name="Hamidou F."/>
            <person name="Sanogo M.D."/>
            <person name="Zwaenepoel A."/>
            <person name="Wallace J."/>
            <person name="Van De Peer Y."/>
            <person name="Van Deynze A."/>
        </authorList>
    </citation>
    <scope>NUCLEOTIDE SEQUENCE</scope>
    <source>
        <tissue evidence="1">Leaves</tissue>
    </source>
</reference>
<keyword evidence="2" id="KW-1185">Reference proteome</keyword>
<proteinExistence type="predicted"/>
<dbReference type="EMBL" id="JACEFO010002143">
    <property type="protein sequence ID" value="KAF8677848.1"/>
    <property type="molecule type" value="Genomic_DNA"/>
</dbReference>
<comment type="caution">
    <text evidence="1">The sequence shown here is derived from an EMBL/GenBank/DDBJ whole genome shotgun (WGS) entry which is preliminary data.</text>
</comment>
<dbReference type="AlphaFoldDB" id="A0A835E9G2"/>
<evidence type="ECO:0000313" key="1">
    <source>
        <dbReference type="EMBL" id="KAF8677848.1"/>
    </source>
</evidence>
<gene>
    <name evidence="1" type="ORF">HU200_046440</name>
</gene>
<sequence>MQPQNYCHHQRVAVLVTGARSIDRPAKISISGRFVRTAPAVDLSFWARARVLPARIPSLSRRTNKLRAFAGRRAACSSFPRDPYPSNRHLLPLSSVSSREGKFFYTALGYMCN</sequence>
<protein>
    <submittedName>
        <fullName evidence="1">Uncharacterized protein</fullName>
    </submittedName>
</protein>